<dbReference type="Proteomes" id="UP000790787">
    <property type="component" value="Chromosome 19"/>
</dbReference>
<dbReference type="OMA" id="VKDGPDH"/>
<dbReference type="SMR" id="A0A1S3XSV8"/>
<evidence type="ECO:0000313" key="6">
    <source>
        <dbReference type="Proteomes" id="UP000790787"/>
    </source>
</evidence>
<dbReference type="PANTHER" id="PTHR46031:SF16">
    <property type="entry name" value="DOUBLE-STRANDED RNA-BINDING PROTEIN 4"/>
    <property type="match status" value="1"/>
</dbReference>
<dbReference type="SMART" id="SM00358">
    <property type="entry name" value="DSRM"/>
    <property type="match status" value="3"/>
</dbReference>
<keyword evidence="2 3" id="KW-0694">RNA-binding</keyword>
<feature type="domain" description="DRBM" evidence="5">
    <location>
        <begin position="233"/>
        <end position="301"/>
    </location>
</feature>
<evidence type="ECO:0000256" key="1">
    <source>
        <dbReference type="ARBA" id="ARBA00022737"/>
    </source>
</evidence>
<organism evidence="6 7">
    <name type="scientific">Nicotiana tabacum</name>
    <name type="common">Common tobacco</name>
    <dbReference type="NCBI Taxonomy" id="4097"/>
    <lineage>
        <taxon>Eukaryota</taxon>
        <taxon>Viridiplantae</taxon>
        <taxon>Streptophyta</taxon>
        <taxon>Embryophyta</taxon>
        <taxon>Tracheophyta</taxon>
        <taxon>Spermatophyta</taxon>
        <taxon>Magnoliopsida</taxon>
        <taxon>eudicotyledons</taxon>
        <taxon>Gunneridae</taxon>
        <taxon>Pentapetalae</taxon>
        <taxon>asterids</taxon>
        <taxon>lamiids</taxon>
        <taxon>Solanales</taxon>
        <taxon>Solanaceae</taxon>
        <taxon>Nicotianoideae</taxon>
        <taxon>Nicotianeae</taxon>
        <taxon>Nicotiana</taxon>
    </lineage>
</organism>
<dbReference type="PROSITE" id="PS50137">
    <property type="entry name" value="DS_RBD"/>
    <property type="match status" value="3"/>
</dbReference>
<reference evidence="7" key="2">
    <citation type="submission" date="2025-08" db="UniProtKB">
        <authorList>
            <consortium name="RefSeq"/>
        </authorList>
    </citation>
    <scope>IDENTIFICATION</scope>
    <source>
        <tissue evidence="7">Leaf</tissue>
    </source>
</reference>
<evidence type="ECO:0000256" key="3">
    <source>
        <dbReference type="PROSITE-ProRule" id="PRU00266"/>
    </source>
</evidence>
<dbReference type="SUPFAM" id="SSF54768">
    <property type="entry name" value="dsRNA-binding domain-like"/>
    <property type="match status" value="3"/>
</dbReference>
<evidence type="ECO:0000256" key="2">
    <source>
        <dbReference type="ARBA" id="ARBA00022884"/>
    </source>
</evidence>
<dbReference type="STRING" id="4097.A0A1S3XSV8"/>
<feature type="compositionally biased region" description="Low complexity" evidence="4">
    <location>
        <begin position="88"/>
        <end position="105"/>
    </location>
</feature>
<dbReference type="RefSeq" id="XP_016442964.1">
    <property type="nucleotide sequence ID" value="XM_016587478.1"/>
</dbReference>
<dbReference type="RefSeq" id="XP_016442964.1">
    <property type="nucleotide sequence ID" value="XM_016587478.2"/>
</dbReference>
<dbReference type="KEGG" id="nta:107768358"/>
<dbReference type="GO" id="GO:0003723">
    <property type="term" value="F:RNA binding"/>
    <property type="evidence" value="ECO:0007669"/>
    <property type="project" value="UniProtKB-UniRule"/>
</dbReference>
<protein>
    <submittedName>
        <fullName evidence="7">Double-stranded RNA-binding protein 1 isoform X1</fullName>
    </submittedName>
</protein>
<feature type="region of interest" description="Disordered" evidence="4">
    <location>
        <begin position="76"/>
        <end position="108"/>
    </location>
</feature>
<dbReference type="OrthoDB" id="5988181at2759"/>
<keyword evidence="1" id="KW-0677">Repeat</keyword>
<proteinExistence type="predicted"/>
<dbReference type="InterPro" id="IPR014720">
    <property type="entry name" value="dsRBD_dom"/>
</dbReference>
<feature type="domain" description="DRBM" evidence="5">
    <location>
        <begin position="1"/>
        <end position="71"/>
    </location>
</feature>
<gene>
    <name evidence="7" type="primary">LOC107768358</name>
</gene>
<dbReference type="Pfam" id="PF00035">
    <property type="entry name" value="dsrm"/>
    <property type="match status" value="3"/>
</dbReference>
<sequence>MYKTKLQELCHQYGWNLPEYGTEKEGPDHNPRFTATVTVNGFSFASPKDHCRSSKEAQNLAAHIAFAHFTSPKSAQAFSHHNLPSPSPAAALPASSSSGASTSSSKVDVFEKVDVRPPNMDIFQQRQNNAGQPSRVNGTPLAGRDANTSKGMLHLYKNRLQQYAQKQNLTLPVYSSELDGPPHACRFRSKVTIDGKTYETQEFFSTLKEAEHAAAKGAFESLALNDIQEDEGLYKTLLQELAQKEGLLFPVYDTARAGPPHAPTFSSTVEVGGGTFQGQEAKTKKQAEMNAAKVAYNALVKRKGSQIDLPDGNLKSILGVASSSSQSTIEDSAKHTIRANEVENDACNRRHTGVSVNKGGQLGESLKVLPASSGCAATDVPQPVVQQKTKLIIEELNLQKEETDTNANRHRCSTAPKTYSVIRDPCPAASCSPDGQSSASAVFDHSTDSVAESVDSGTYAGTSILPNEKIFIFPRNENMELPNGACVLPCSDEKWVAASLELNRNR</sequence>
<keyword evidence="6" id="KW-1185">Reference proteome</keyword>
<evidence type="ECO:0000256" key="4">
    <source>
        <dbReference type="SAM" id="MobiDB-lite"/>
    </source>
</evidence>
<dbReference type="PaxDb" id="4097-A0A1S3XSV8"/>
<evidence type="ECO:0000313" key="7">
    <source>
        <dbReference type="RefSeq" id="XP_016442964.1"/>
    </source>
</evidence>
<evidence type="ECO:0000259" key="5">
    <source>
        <dbReference type="PROSITE" id="PS50137"/>
    </source>
</evidence>
<dbReference type="GeneID" id="107768358"/>
<accession>A0A1S3XSV8</accession>
<feature type="domain" description="DRBM" evidence="5">
    <location>
        <begin position="155"/>
        <end position="224"/>
    </location>
</feature>
<dbReference type="Gene3D" id="3.30.160.20">
    <property type="match status" value="3"/>
</dbReference>
<name>A0A1S3XSV8_TOBAC</name>
<reference evidence="6" key="1">
    <citation type="journal article" date="2014" name="Nat. Commun.">
        <title>The tobacco genome sequence and its comparison with those of tomato and potato.</title>
        <authorList>
            <person name="Sierro N."/>
            <person name="Battey J.N."/>
            <person name="Ouadi S."/>
            <person name="Bakaher N."/>
            <person name="Bovet L."/>
            <person name="Willig A."/>
            <person name="Goepfert S."/>
            <person name="Peitsch M.C."/>
            <person name="Ivanov N.V."/>
        </authorList>
    </citation>
    <scope>NUCLEOTIDE SEQUENCE [LARGE SCALE GENOMIC DNA]</scope>
</reference>
<dbReference type="PANTHER" id="PTHR46031">
    <property type="match status" value="1"/>
</dbReference>
<dbReference type="AlphaFoldDB" id="A0A1S3XSV8"/>